<evidence type="ECO:0000313" key="1">
    <source>
        <dbReference type="EMBL" id="KAF5785619.1"/>
    </source>
</evidence>
<protein>
    <submittedName>
        <fullName evidence="1">Uncharacterized protein</fullName>
    </submittedName>
</protein>
<gene>
    <name evidence="1" type="ORF">HanXRQr2_Chr10g0430681</name>
</gene>
<evidence type="ECO:0000313" key="2">
    <source>
        <dbReference type="Proteomes" id="UP000215914"/>
    </source>
</evidence>
<organism evidence="1 2">
    <name type="scientific">Helianthus annuus</name>
    <name type="common">Common sunflower</name>
    <dbReference type="NCBI Taxonomy" id="4232"/>
    <lineage>
        <taxon>Eukaryota</taxon>
        <taxon>Viridiplantae</taxon>
        <taxon>Streptophyta</taxon>
        <taxon>Embryophyta</taxon>
        <taxon>Tracheophyta</taxon>
        <taxon>Spermatophyta</taxon>
        <taxon>Magnoliopsida</taxon>
        <taxon>eudicotyledons</taxon>
        <taxon>Gunneridae</taxon>
        <taxon>Pentapetalae</taxon>
        <taxon>asterids</taxon>
        <taxon>campanulids</taxon>
        <taxon>Asterales</taxon>
        <taxon>Asteraceae</taxon>
        <taxon>Asteroideae</taxon>
        <taxon>Heliantheae alliance</taxon>
        <taxon>Heliantheae</taxon>
        <taxon>Helianthus</taxon>
    </lineage>
</organism>
<comment type="caution">
    <text evidence="1">The sequence shown here is derived from an EMBL/GenBank/DDBJ whole genome shotgun (WGS) entry which is preliminary data.</text>
</comment>
<dbReference type="AlphaFoldDB" id="A0A9K3HVP2"/>
<dbReference type="Gramene" id="mRNA:HanXRQr2_Chr10g0430681">
    <property type="protein sequence ID" value="mRNA:HanXRQr2_Chr10g0430681"/>
    <property type="gene ID" value="HanXRQr2_Chr10g0430681"/>
</dbReference>
<sequence length="65" mass="7420">MSSLRFLLLRFLIDLMKDRFLIIIALFLTSSNLRLVKTKWRSSHSTELVSASNLLKFFSSPAGTS</sequence>
<proteinExistence type="predicted"/>
<dbReference type="Proteomes" id="UP000215914">
    <property type="component" value="Unassembled WGS sequence"/>
</dbReference>
<name>A0A9K3HVP2_HELAN</name>
<dbReference type="EMBL" id="MNCJ02000325">
    <property type="protein sequence ID" value="KAF5785619.1"/>
    <property type="molecule type" value="Genomic_DNA"/>
</dbReference>
<reference evidence="1" key="1">
    <citation type="journal article" date="2017" name="Nature">
        <title>The sunflower genome provides insights into oil metabolism, flowering and Asterid evolution.</title>
        <authorList>
            <person name="Badouin H."/>
            <person name="Gouzy J."/>
            <person name="Grassa C.J."/>
            <person name="Murat F."/>
            <person name="Staton S.E."/>
            <person name="Cottret L."/>
            <person name="Lelandais-Briere C."/>
            <person name="Owens G.L."/>
            <person name="Carrere S."/>
            <person name="Mayjonade B."/>
            <person name="Legrand L."/>
            <person name="Gill N."/>
            <person name="Kane N.C."/>
            <person name="Bowers J.E."/>
            <person name="Hubner S."/>
            <person name="Bellec A."/>
            <person name="Berard A."/>
            <person name="Berges H."/>
            <person name="Blanchet N."/>
            <person name="Boniface M.C."/>
            <person name="Brunel D."/>
            <person name="Catrice O."/>
            <person name="Chaidir N."/>
            <person name="Claudel C."/>
            <person name="Donnadieu C."/>
            <person name="Faraut T."/>
            <person name="Fievet G."/>
            <person name="Helmstetter N."/>
            <person name="King M."/>
            <person name="Knapp S.J."/>
            <person name="Lai Z."/>
            <person name="Le Paslier M.C."/>
            <person name="Lippi Y."/>
            <person name="Lorenzon L."/>
            <person name="Mandel J.R."/>
            <person name="Marage G."/>
            <person name="Marchand G."/>
            <person name="Marquand E."/>
            <person name="Bret-Mestries E."/>
            <person name="Morien E."/>
            <person name="Nambeesan S."/>
            <person name="Nguyen T."/>
            <person name="Pegot-Espagnet P."/>
            <person name="Pouilly N."/>
            <person name="Raftis F."/>
            <person name="Sallet E."/>
            <person name="Schiex T."/>
            <person name="Thomas J."/>
            <person name="Vandecasteele C."/>
            <person name="Vares D."/>
            <person name="Vear F."/>
            <person name="Vautrin S."/>
            <person name="Crespi M."/>
            <person name="Mangin B."/>
            <person name="Burke J.M."/>
            <person name="Salse J."/>
            <person name="Munos S."/>
            <person name="Vincourt P."/>
            <person name="Rieseberg L.H."/>
            <person name="Langlade N.B."/>
        </authorList>
    </citation>
    <scope>NUCLEOTIDE SEQUENCE</scope>
    <source>
        <tissue evidence="1">Leaves</tissue>
    </source>
</reference>
<reference evidence="1" key="2">
    <citation type="submission" date="2020-06" db="EMBL/GenBank/DDBJ databases">
        <title>Helianthus annuus Genome sequencing and assembly Release 2.</title>
        <authorList>
            <person name="Gouzy J."/>
            <person name="Langlade N."/>
            <person name="Munos S."/>
        </authorList>
    </citation>
    <scope>NUCLEOTIDE SEQUENCE</scope>
    <source>
        <tissue evidence="1">Leaves</tissue>
    </source>
</reference>
<accession>A0A9K3HVP2</accession>
<keyword evidence="2" id="KW-1185">Reference proteome</keyword>